<keyword evidence="6 7" id="KW-0472">Membrane</keyword>
<keyword evidence="10" id="KW-1185">Reference proteome</keyword>
<comment type="caution">
    <text evidence="9">The sequence shown here is derived from an EMBL/GenBank/DDBJ whole genome shotgun (WGS) entry which is preliminary data.</text>
</comment>
<accession>A0ABU7JPL5</accession>
<evidence type="ECO:0000256" key="5">
    <source>
        <dbReference type="ARBA" id="ARBA00022989"/>
    </source>
</evidence>
<evidence type="ECO:0000313" key="9">
    <source>
        <dbReference type="EMBL" id="MEE2031971.1"/>
    </source>
</evidence>
<keyword evidence="3" id="KW-1003">Cell membrane</keyword>
<evidence type="ECO:0000256" key="3">
    <source>
        <dbReference type="ARBA" id="ARBA00022475"/>
    </source>
</evidence>
<dbReference type="RefSeq" id="WP_330151405.1">
    <property type="nucleotide sequence ID" value="NZ_JAUZMZ010000029.1"/>
</dbReference>
<feature type="transmembrane region" description="Helical" evidence="7">
    <location>
        <begin position="41"/>
        <end position="60"/>
    </location>
</feature>
<evidence type="ECO:0000256" key="2">
    <source>
        <dbReference type="ARBA" id="ARBA00009298"/>
    </source>
</evidence>
<feature type="transmembrane region" description="Helical" evidence="7">
    <location>
        <begin position="76"/>
        <end position="94"/>
    </location>
</feature>
<sequence length="251" mass="26519">MLLESPAEWWQLLVLLGVALVLSTAIGVERQLKQKSAGIRTHTLVGLGAALFVVISKYGFTDVAAEGLVTLDPSRVASQIVSGIGFIGAGLVFVRYNKVRGLTTAASIWLTAAVGTATGAGLVVPAVFVTACHILVSYLYPMIVRKTRMGRSQQSTLRVRYIDGTGALRSILQTCSEHGVAVHGFATLGARPEHGGLLGRLAEGLDPATLPKTQVEVELDIEGGRSLPELVARLSEVTDVISVHLEDPAES</sequence>
<dbReference type="InterPro" id="IPR003416">
    <property type="entry name" value="MgtC/SapB/SrpB/YhiD_fam"/>
</dbReference>
<dbReference type="Proteomes" id="UP001331936">
    <property type="component" value="Unassembled WGS sequence"/>
</dbReference>
<evidence type="ECO:0000256" key="1">
    <source>
        <dbReference type="ARBA" id="ARBA00004651"/>
    </source>
</evidence>
<proteinExistence type="inferred from homology"/>
<comment type="subcellular location">
    <subcellularLocation>
        <location evidence="1">Cell membrane</location>
        <topology evidence="1">Multi-pass membrane protein</topology>
    </subcellularLocation>
</comment>
<dbReference type="EMBL" id="JAUZMZ010000029">
    <property type="protein sequence ID" value="MEE2031971.1"/>
    <property type="molecule type" value="Genomic_DNA"/>
</dbReference>
<comment type="similarity">
    <text evidence="2">Belongs to the MgtC/SapB family.</text>
</comment>
<evidence type="ECO:0000259" key="8">
    <source>
        <dbReference type="Pfam" id="PF02308"/>
    </source>
</evidence>
<dbReference type="PRINTS" id="PR01837">
    <property type="entry name" value="MGTCSAPBPROT"/>
</dbReference>
<dbReference type="PANTHER" id="PTHR33778">
    <property type="entry name" value="PROTEIN MGTC"/>
    <property type="match status" value="1"/>
</dbReference>
<organism evidence="9 10">
    <name type="scientific">Rhodococcus chondri</name>
    <dbReference type="NCBI Taxonomy" id="3065941"/>
    <lineage>
        <taxon>Bacteria</taxon>
        <taxon>Bacillati</taxon>
        <taxon>Actinomycetota</taxon>
        <taxon>Actinomycetes</taxon>
        <taxon>Mycobacteriales</taxon>
        <taxon>Nocardiaceae</taxon>
        <taxon>Rhodococcus</taxon>
    </lineage>
</organism>
<keyword evidence="5 7" id="KW-1133">Transmembrane helix</keyword>
<reference evidence="9 10" key="1">
    <citation type="submission" date="2023-08" db="EMBL/GenBank/DDBJ databases">
        <authorList>
            <person name="Girao M."/>
            <person name="Carvalho M.F."/>
        </authorList>
    </citation>
    <scope>NUCLEOTIDE SEQUENCE [LARGE SCALE GENOMIC DNA]</scope>
    <source>
        <strain evidence="9 10">CC-R104</strain>
    </source>
</reference>
<evidence type="ECO:0000313" key="10">
    <source>
        <dbReference type="Proteomes" id="UP001331936"/>
    </source>
</evidence>
<protein>
    <submittedName>
        <fullName evidence="9">MgtC/SapB family protein</fullName>
    </submittedName>
</protein>
<feature type="transmembrane region" description="Helical" evidence="7">
    <location>
        <begin position="101"/>
        <end position="120"/>
    </location>
</feature>
<evidence type="ECO:0000256" key="7">
    <source>
        <dbReference type="SAM" id="Phobius"/>
    </source>
</evidence>
<name>A0ABU7JPL5_9NOCA</name>
<keyword evidence="4 7" id="KW-0812">Transmembrane</keyword>
<gene>
    <name evidence="9" type="ORF">Q8814_07585</name>
</gene>
<feature type="domain" description="MgtC/SapB/SrpB/YhiD N-terminal" evidence="8">
    <location>
        <begin position="16"/>
        <end position="143"/>
    </location>
</feature>
<evidence type="ECO:0000256" key="4">
    <source>
        <dbReference type="ARBA" id="ARBA00022692"/>
    </source>
</evidence>
<dbReference type="PANTHER" id="PTHR33778:SF1">
    <property type="entry name" value="MAGNESIUM TRANSPORTER YHID-RELATED"/>
    <property type="match status" value="1"/>
</dbReference>
<dbReference type="InterPro" id="IPR049177">
    <property type="entry name" value="MgtC_SapB_SrpB_YhiD_N"/>
</dbReference>
<evidence type="ECO:0000256" key="6">
    <source>
        <dbReference type="ARBA" id="ARBA00023136"/>
    </source>
</evidence>
<dbReference type="Pfam" id="PF02308">
    <property type="entry name" value="MgtC"/>
    <property type="match status" value="1"/>
</dbReference>
<feature type="transmembrane region" description="Helical" evidence="7">
    <location>
        <begin position="126"/>
        <end position="144"/>
    </location>
</feature>
<feature type="transmembrane region" description="Helical" evidence="7">
    <location>
        <begin position="12"/>
        <end position="29"/>
    </location>
</feature>